<dbReference type="GO" id="GO:0005737">
    <property type="term" value="C:cytoplasm"/>
    <property type="evidence" value="ECO:0007669"/>
    <property type="project" value="TreeGrafter"/>
</dbReference>
<feature type="coiled-coil region" evidence="8">
    <location>
        <begin position="87"/>
        <end position="114"/>
    </location>
</feature>
<comment type="cofactor">
    <cofactor evidence="3">
        <name>Co(2+)</name>
        <dbReference type="ChEBI" id="CHEBI:48828"/>
    </cofactor>
</comment>
<dbReference type="AlphaFoldDB" id="A0A1G2KLU7"/>
<dbReference type="PANTHER" id="PTHR11845">
    <property type="entry name" value="5'-DEOXYNUCLEOTIDASE HDDC2"/>
    <property type="match status" value="1"/>
</dbReference>
<evidence type="ECO:0000256" key="3">
    <source>
        <dbReference type="ARBA" id="ARBA00001941"/>
    </source>
</evidence>
<evidence type="ECO:0000256" key="2">
    <source>
        <dbReference type="ARBA" id="ARBA00001936"/>
    </source>
</evidence>
<evidence type="ECO:0000256" key="4">
    <source>
        <dbReference type="ARBA" id="ARBA00011738"/>
    </source>
</evidence>
<dbReference type="SMART" id="SM00471">
    <property type="entry name" value="HDc"/>
    <property type="match status" value="1"/>
</dbReference>
<evidence type="ECO:0000259" key="9">
    <source>
        <dbReference type="SMART" id="SM00471"/>
    </source>
</evidence>
<evidence type="ECO:0000313" key="11">
    <source>
        <dbReference type="Proteomes" id="UP000177362"/>
    </source>
</evidence>
<dbReference type="Proteomes" id="UP000177362">
    <property type="component" value="Unassembled WGS sequence"/>
</dbReference>
<dbReference type="GO" id="GO:0046872">
    <property type="term" value="F:metal ion binding"/>
    <property type="evidence" value="ECO:0007669"/>
    <property type="project" value="UniProtKB-KW"/>
</dbReference>
<dbReference type="STRING" id="1802271.A3C11_01985"/>
<dbReference type="Pfam" id="PF13023">
    <property type="entry name" value="HD_3"/>
    <property type="match status" value="1"/>
</dbReference>
<keyword evidence="6" id="KW-0479">Metal-binding</keyword>
<comment type="cofactor">
    <cofactor evidence="2">
        <name>Mn(2+)</name>
        <dbReference type="ChEBI" id="CHEBI:29035"/>
    </cofactor>
</comment>
<gene>
    <name evidence="10" type="ORF">A3C11_01985</name>
</gene>
<evidence type="ECO:0000256" key="5">
    <source>
        <dbReference type="ARBA" id="ARBA00012964"/>
    </source>
</evidence>
<keyword evidence="8" id="KW-0175">Coiled coil</keyword>
<accession>A0A1G2KLU7</accession>
<comment type="subunit">
    <text evidence="4">Homodimer.</text>
</comment>
<organism evidence="10 11">
    <name type="scientific">Candidatus Sungbacteria bacterium RIFCSPHIGHO2_02_FULL_49_12</name>
    <dbReference type="NCBI Taxonomy" id="1802271"/>
    <lineage>
        <taxon>Bacteria</taxon>
        <taxon>Candidatus Sungiibacteriota</taxon>
    </lineage>
</organism>
<reference evidence="10 11" key="1">
    <citation type="journal article" date="2016" name="Nat. Commun.">
        <title>Thousands of microbial genomes shed light on interconnected biogeochemical processes in an aquifer system.</title>
        <authorList>
            <person name="Anantharaman K."/>
            <person name="Brown C.T."/>
            <person name="Hug L.A."/>
            <person name="Sharon I."/>
            <person name="Castelle C.J."/>
            <person name="Probst A.J."/>
            <person name="Thomas B.C."/>
            <person name="Singh A."/>
            <person name="Wilkins M.J."/>
            <person name="Karaoz U."/>
            <person name="Brodie E.L."/>
            <person name="Williams K.H."/>
            <person name="Hubbard S.S."/>
            <person name="Banfield J.F."/>
        </authorList>
    </citation>
    <scope>NUCLEOTIDE SEQUENCE [LARGE SCALE GENOMIC DNA]</scope>
</reference>
<dbReference type="PANTHER" id="PTHR11845:SF13">
    <property type="entry name" value="5'-DEOXYNUCLEOTIDASE HDDC2"/>
    <property type="match status" value="1"/>
</dbReference>
<evidence type="ECO:0000313" key="10">
    <source>
        <dbReference type="EMBL" id="OHA00234.1"/>
    </source>
</evidence>
<evidence type="ECO:0000256" key="8">
    <source>
        <dbReference type="SAM" id="Coils"/>
    </source>
</evidence>
<sequence length="197" mass="23719">MSTTKFDNLLRFVDLLNRYRAVQRKVFANFEDRLENDVEHSYQLAMLAWYLADSEKLLLDTNLLLKYALVHDFVEVYAGDTFAFANRDAKQKKIEKEREALKRLKEEFPEFTELHELIHQFEEKKDAESRFIYALDKLQPTLNIYADNGRSWRHNGITREMIINYNRDKIAEIPELKKYFEELISLIKERERELFNT</sequence>
<evidence type="ECO:0000256" key="6">
    <source>
        <dbReference type="ARBA" id="ARBA00022723"/>
    </source>
</evidence>
<dbReference type="InterPro" id="IPR006674">
    <property type="entry name" value="HD_domain"/>
</dbReference>
<dbReference type="GO" id="GO:0002953">
    <property type="term" value="F:5'-deoxynucleotidase activity"/>
    <property type="evidence" value="ECO:0007669"/>
    <property type="project" value="UniProtKB-EC"/>
</dbReference>
<name>A0A1G2KLU7_9BACT</name>
<dbReference type="EMBL" id="MHQJ01000054">
    <property type="protein sequence ID" value="OHA00234.1"/>
    <property type="molecule type" value="Genomic_DNA"/>
</dbReference>
<proteinExistence type="predicted"/>
<dbReference type="SUPFAM" id="SSF109604">
    <property type="entry name" value="HD-domain/PDEase-like"/>
    <property type="match status" value="1"/>
</dbReference>
<dbReference type="Gene3D" id="1.10.3210.10">
    <property type="entry name" value="Hypothetical protein af1432"/>
    <property type="match status" value="1"/>
</dbReference>
<dbReference type="EC" id="3.1.3.89" evidence="5"/>
<evidence type="ECO:0000256" key="1">
    <source>
        <dbReference type="ARBA" id="ARBA00001638"/>
    </source>
</evidence>
<dbReference type="InterPro" id="IPR039356">
    <property type="entry name" value="YfbR/HDDC2"/>
</dbReference>
<feature type="domain" description="HD/PDEase" evidence="9">
    <location>
        <begin position="33"/>
        <end position="150"/>
    </location>
</feature>
<evidence type="ECO:0000256" key="7">
    <source>
        <dbReference type="ARBA" id="ARBA00022801"/>
    </source>
</evidence>
<comment type="catalytic activity">
    <reaction evidence="1">
        <text>a 2'-deoxyribonucleoside 5'-phosphate + H2O = a 2'-deoxyribonucleoside + phosphate</text>
        <dbReference type="Rhea" id="RHEA:36167"/>
        <dbReference type="ChEBI" id="CHEBI:15377"/>
        <dbReference type="ChEBI" id="CHEBI:18274"/>
        <dbReference type="ChEBI" id="CHEBI:43474"/>
        <dbReference type="ChEBI" id="CHEBI:65317"/>
        <dbReference type="EC" id="3.1.3.89"/>
    </reaction>
</comment>
<dbReference type="InterPro" id="IPR003607">
    <property type="entry name" value="HD/PDEase_dom"/>
</dbReference>
<protein>
    <recommendedName>
        <fullName evidence="5">5'-deoxynucleotidase</fullName>
        <ecNumber evidence="5">3.1.3.89</ecNumber>
    </recommendedName>
</protein>
<keyword evidence="7" id="KW-0378">Hydrolase</keyword>
<comment type="caution">
    <text evidence="10">The sequence shown here is derived from an EMBL/GenBank/DDBJ whole genome shotgun (WGS) entry which is preliminary data.</text>
</comment>